<gene>
    <name evidence="1" type="primary">SIGLEC5</name>
    <name evidence="1" type="ORF">GBF38_013949</name>
</gene>
<organism evidence="1 2">
    <name type="scientific">Nibea albiflora</name>
    <name type="common">Yellow drum</name>
    <name type="synonym">Corvina albiflora</name>
    <dbReference type="NCBI Taxonomy" id="240163"/>
    <lineage>
        <taxon>Eukaryota</taxon>
        <taxon>Metazoa</taxon>
        <taxon>Chordata</taxon>
        <taxon>Craniata</taxon>
        <taxon>Vertebrata</taxon>
        <taxon>Euteleostomi</taxon>
        <taxon>Actinopterygii</taxon>
        <taxon>Neopterygii</taxon>
        <taxon>Teleostei</taxon>
        <taxon>Neoteleostei</taxon>
        <taxon>Acanthomorphata</taxon>
        <taxon>Eupercaria</taxon>
        <taxon>Sciaenidae</taxon>
        <taxon>Nibea</taxon>
    </lineage>
</organism>
<comment type="caution">
    <text evidence="1">The sequence shown here is derived from an EMBL/GenBank/DDBJ whole genome shotgun (WGS) entry which is preliminary data.</text>
</comment>
<protein>
    <submittedName>
        <fullName evidence="1">Sialic acid-binding Ig-like lectin 5</fullName>
    </submittedName>
</protein>
<name>A0ACB7F6T8_NIBAL</name>
<keyword evidence="2" id="KW-1185">Reference proteome</keyword>
<dbReference type="Proteomes" id="UP000805704">
    <property type="component" value="Chromosome 16"/>
</dbReference>
<reference evidence="1" key="1">
    <citation type="submission" date="2020-04" db="EMBL/GenBank/DDBJ databases">
        <title>A chromosome-scale assembly and high-density genetic map of the yellow drum (Nibea albiflora) genome.</title>
        <authorList>
            <person name="Xu D."/>
            <person name="Zhang W."/>
            <person name="Chen R."/>
            <person name="Tan P."/>
            <person name="Wang L."/>
            <person name="Song H."/>
            <person name="Tian L."/>
            <person name="Zhu Q."/>
            <person name="Wang B."/>
        </authorList>
    </citation>
    <scope>NUCLEOTIDE SEQUENCE</scope>
    <source>
        <strain evidence="1">ZJHYS-2018</strain>
    </source>
</reference>
<dbReference type="EMBL" id="CM024804">
    <property type="protein sequence ID" value="KAG8009882.1"/>
    <property type="molecule type" value="Genomic_DNA"/>
</dbReference>
<evidence type="ECO:0000313" key="2">
    <source>
        <dbReference type="Proteomes" id="UP000805704"/>
    </source>
</evidence>
<accession>A0ACB7F6T8</accession>
<sequence>MKHLLSLCFTDAPGKTITCAVNGFCMTLNEGVITAEAGLCAVIPCLFTPGYGFTPKHIVWYKCDAQKQRCSDSDMIFHTNKNNPKVQSGFRGRVSLLEPDVNQKNCSIIINDLTESDSGSYQLRVHGFQDGFTFTPRATISVKDLIQKPTLMISPLIIGQQTTLTCTAPGLCSGSVPKITWTWRGEGERDSHITGNVTAVKNESVTSVAQRYSSTLTFDPSAEHHGTTVTCKVSFRNNITAEETVTLNVNCYGFTPKHIVWSKCYAWKQRCSDSDMIFHTSKNNPKVQSGFRGRVSLLEPDVNQKNCSIIINDLTESDSGSYQLRVSGFQDGFSFTPRATISVKDLMQKPTLMTDTQSLTEGKQTTLTCTAPGLCSGSIPQITWTWRGEGENDSYITGNVTTVRNESVTSVAQRYSSTLTFDPSAEHHGSNVTCKVSFANNITAEETVTLTVNYVKEVKITGNTSMKEGETLNLTCSVESFPPSLVAWTKFSDKHMQNGTKNKLQNDTFTDLQNDTEIYPPEEKTGMVTYSITNVTAEDSGRYICTAKYLNNTLMEKVDVTVILFPKILKDSGCKVQSEVRTCVCMSQGFPLPTIKWPLLEKHTEYSIITSVSNHTVNSSITLHVKNSSSATVECVSSNEMGK</sequence>
<evidence type="ECO:0000313" key="1">
    <source>
        <dbReference type="EMBL" id="KAG8009882.1"/>
    </source>
</evidence>
<proteinExistence type="predicted"/>